<evidence type="ECO:0000256" key="4">
    <source>
        <dbReference type="ARBA" id="ARBA00022968"/>
    </source>
</evidence>
<dbReference type="Pfam" id="PF03016">
    <property type="entry name" value="Exostosin_GT47"/>
    <property type="match status" value="1"/>
</dbReference>
<evidence type="ECO:0000256" key="2">
    <source>
        <dbReference type="ARBA" id="ARBA00010271"/>
    </source>
</evidence>
<keyword evidence="4" id="KW-0735">Signal-anchor</keyword>
<feature type="domain" description="Exostosin GT47" evidence="7">
    <location>
        <begin position="135"/>
        <end position="424"/>
    </location>
</feature>
<dbReference type="InterPro" id="IPR040911">
    <property type="entry name" value="Exostosin_GT47"/>
</dbReference>
<evidence type="ECO:0000256" key="6">
    <source>
        <dbReference type="SAM" id="MobiDB-lite"/>
    </source>
</evidence>
<gene>
    <name evidence="8" type="ORF">ACH5RR_017673</name>
</gene>
<feature type="compositionally biased region" description="Pro residues" evidence="6">
    <location>
        <begin position="95"/>
        <end position="105"/>
    </location>
</feature>
<dbReference type="EMBL" id="JBJUIK010000008">
    <property type="protein sequence ID" value="KAL3519524.1"/>
    <property type="molecule type" value="Genomic_DNA"/>
</dbReference>
<evidence type="ECO:0000259" key="7">
    <source>
        <dbReference type="Pfam" id="PF03016"/>
    </source>
</evidence>
<dbReference type="AlphaFoldDB" id="A0ABD2ZJA0"/>
<organism evidence="8 9">
    <name type="scientific">Cinchona calisaya</name>
    <dbReference type="NCBI Taxonomy" id="153742"/>
    <lineage>
        <taxon>Eukaryota</taxon>
        <taxon>Viridiplantae</taxon>
        <taxon>Streptophyta</taxon>
        <taxon>Embryophyta</taxon>
        <taxon>Tracheophyta</taxon>
        <taxon>Spermatophyta</taxon>
        <taxon>Magnoliopsida</taxon>
        <taxon>eudicotyledons</taxon>
        <taxon>Gunneridae</taxon>
        <taxon>Pentapetalae</taxon>
        <taxon>asterids</taxon>
        <taxon>lamiids</taxon>
        <taxon>Gentianales</taxon>
        <taxon>Rubiaceae</taxon>
        <taxon>Cinchonoideae</taxon>
        <taxon>Cinchoneae</taxon>
        <taxon>Cinchona</taxon>
    </lineage>
</organism>
<evidence type="ECO:0000313" key="9">
    <source>
        <dbReference type="Proteomes" id="UP001630127"/>
    </source>
</evidence>
<comment type="similarity">
    <text evidence="2">Belongs to the glycosyltransferase 47 family.</text>
</comment>
<evidence type="ECO:0000256" key="5">
    <source>
        <dbReference type="ARBA" id="ARBA00023034"/>
    </source>
</evidence>
<evidence type="ECO:0000256" key="3">
    <source>
        <dbReference type="ARBA" id="ARBA00022676"/>
    </source>
</evidence>
<keyword evidence="3" id="KW-0808">Transferase</keyword>
<dbReference type="GO" id="GO:0000139">
    <property type="term" value="C:Golgi membrane"/>
    <property type="evidence" value="ECO:0007669"/>
    <property type="project" value="UniProtKB-SubCell"/>
</dbReference>
<dbReference type="GO" id="GO:0016757">
    <property type="term" value="F:glycosyltransferase activity"/>
    <property type="evidence" value="ECO:0007669"/>
    <property type="project" value="UniProtKB-KW"/>
</dbReference>
<keyword evidence="9" id="KW-1185">Reference proteome</keyword>
<evidence type="ECO:0000313" key="8">
    <source>
        <dbReference type="EMBL" id="KAL3519524.1"/>
    </source>
</evidence>
<evidence type="ECO:0000256" key="1">
    <source>
        <dbReference type="ARBA" id="ARBA00004323"/>
    </source>
</evidence>
<comment type="caution">
    <text evidence="8">The sequence shown here is derived from an EMBL/GenBank/DDBJ whole genome shotgun (WGS) entry which is preliminary data.</text>
</comment>
<keyword evidence="4" id="KW-0812">Transmembrane</keyword>
<dbReference type="PANTHER" id="PTHR11062">
    <property type="entry name" value="EXOSTOSIN HEPARAN SULFATE GLYCOSYLTRANSFERASE -RELATED"/>
    <property type="match status" value="1"/>
</dbReference>
<proteinExistence type="inferred from homology"/>
<reference evidence="8 9" key="1">
    <citation type="submission" date="2024-11" db="EMBL/GenBank/DDBJ databases">
        <title>A near-complete genome assembly of Cinchona calisaya.</title>
        <authorList>
            <person name="Lian D.C."/>
            <person name="Zhao X.W."/>
            <person name="Wei L."/>
        </authorList>
    </citation>
    <scope>NUCLEOTIDE SEQUENCE [LARGE SCALE GENOMIC DNA]</scope>
    <source>
        <tissue evidence="8">Nenye</tissue>
    </source>
</reference>
<dbReference type="InterPro" id="IPR004263">
    <property type="entry name" value="Exostosin"/>
</dbReference>
<keyword evidence="3" id="KW-0328">Glycosyltransferase</keyword>
<keyword evidence="5" id="KW-0333">Golgi apparatus</keyword>
<feature type="region of interest" description="Disordered" evidence="6">
    <location>
        <begin position="7"/>
        <end position="34"/>
    </location>
</feature>
<protein>
    <recommendedName>
        <fullName evidence="7">Exostosin GT47 domain-containing protein</fullName>
    </recommendedName>
</protein>
<accession>A0ABD2ZJA0</accession>
<dbReference type="PANTHER" id="PTHR11062:SF235">
    <property type="entry name" value="GLYCOSYLTRANSFERASE-LIKE PROTEIN"/>
    <property type="match status" value="1"/>
</dbReference>
<dbReference type="Proteomes" id="UP001630127">
    <property type="component" value="Unassembled WGS sequence"/>
</dbReference>
<sequence>MALCSLFSSRPKPRQVLQSRQQQQQQQQQWSLNFPPPPRSPLACGLFILTVAVLLVFSSWTTKLQRYRILSQNPIMLQLQETSKISQFQAQIFSSPPPPPPPPQQPLQSQESRNKNMGPYHNWEIFSADYQEMLRNFKIFVYPDVYSSKKTKNSNSPNYDSIFLPFENPTNPKIGNYYSEHAFKVALLKSSLITNLPEEASFFFMPFSINAMRNHPLLHSASSISDFLANYTKRISSEFAFWNASAGADHFFVCCHSIGRDAASKHPDLHKNAIQVTCSSSYFQRFYIAHKDVGLPQVWPRKNDHRGEFNPPDARDILVFFAGRAQNSLVRQKILDLWRNDTSFAISSGGSSIPYEEGFRRSRYCLHVKGYEVNTARISDAIHFGCIPVIISNYYDLPLASVLDWSEFSIIINEGDVAVLKDILLSVSKETYLKLYKNLSFVRRHFAWHTPPKNYDSFYMTTYQLWLKRGLQRIS</sequence>
<feature type="region of interest" description="Disordered" evidence="6">
    <location>
        <begin position="91"/>
        <end position="114"/>
    </location>
</feature>
<name>A0ABD2ZJA0_9GENT</name>
<comment type="subcellular location">
    <subcellularLocation>
        <location evidence="1">Golgi apparatus membrane</location>
        <topology evidence="1">Single-pass type II membrane protein</topology>
    </subcellularLocation>
</comment>